<dbReference type="CDD" id="cd00067">
    <property type="entry name" value="GAL4"/>
    <property type="match status" value="1"/>
</dbReference>
<proteinExistence type="predicted"/>
<dbReference type="InterPro" id="IPR001138">
    <property type="entry name" value="Zn2Cys6_DnaBD"/>
</dbReference>
<protein>
    <recommendedName>
        <fullName evidence="3">Zn(2)-C6 fungal-type domain-containing protein</fullName>
    </recommendedName>
</protein>
<sequence>MVNLGRPAMGCFSCKDSRVKCDLEKPSCGRYTPPLTASAIHASPVSVSRDIDQNVQIYAVHRMYYDLCFDASVGVFVALPFIAVNTSVSPFMHALQAAALAHSSANLNQYGLLPKLEYCAAVSALKRDIAEPARLQNDAILMSIFLLGLFEACSCTDPSSLKTDFVSPWTNWAQFRTIEPLIQDCVELTGKVRILTSTLCSNLSSANIATLIDEIIQTIANLGHAASLVAQCPRSATHPGYFNGLLSPDNETSVAIAKSLYLTMRLHMTEMLLSLLEDVGAPVENVLKATVVDELCEIIRKVIDGNLKCAQGGPGMAARLLLMSWPMLAVLQSRLPSLETRSWVQSLLDRRR</sequence>
<evidence type="ECO:0000256" key="1">
    <source>
        <dbReference type="ARBA" id="ARBA00023242"/>
    </source>
</evidence>
<name>F9GB59_FUSOF</name>
<dbReference type="SUPFAM" id="SSF57701">
    <property type="entry name" value="Zn2/Cys6 DNA-binding domain"/>
    <property type="match status" value="1"/>
</dbReference>
<dbReference type="EMBL" id="AFQF01004465">
    <property type="protein sequence ID" value="EGU73599.1"/>
    <property type="molecule type" value="Genomic_DNA"/>
</dbReference>
<dbReference type="AlphaFoldDB" id="F9GB59"/>
<dbReference type="PaxDb" id="5507-FOXG_15123P0"/>
<gene>
    <name evidence="2" type="ORF">FOXB_15892</name>
</gene>
<keyword evidence="1" id="KW-0539">Nucleus</keyword>
<evidence type="ECO:0000313" key="2">
    <source>
        <dbReference type="EMBL" id="EGU73599.1"/>
    </source>
</evidence>
<dbReference type="STRING" id="660025.F9GB59"/>
<dbReference type="OrthoDB" id="4491390at2759"/>
<reference evidence="2" key="1">
    <citation type="journal article" date="2012" name="Mol. Plant Microbe Interact.">
        <title>A highly conserved effector in Fusarium oxysporum is required for full virulence on Arabidopsis.</title>
        <authorList>
            <person name="Thatcher L.F."/>
            <person name="Gardiner D.M."/>
            <person name="Kazan K."/>
            <person name="Manners J."/>
        </authorList>
    </citation>
    <scope>NUCLEOTIDE SEQUENCE [LARGE SCALE GENOMIC DNA]</scope>
    <source>
        <strain evidence="2">Fo5176</strain>
    </source>
</reference>
<dbReference type="InterPro" id="IPR053175">
    <property type="entry name" value="DHMBA_Reg_Transcription_Factor"/>
</dbReference>
<dbReference type="InterPro" id="IPR036864">
    <property type="entry name" value="Zn2-C6_fun-type_DNA-bd_sf"/>
</dbReference>
<dbReference type="GO" id="GO:0000981">
    <property type="term" value="F:DNA-binding transcription factor activity, RNA polymerase II-specific"/>
    <property type="evidence" value="ECO:0007669"/>
    <property type="project" value="InterPro"/>
</dbReference>
<evidence type="ECO:0008006" key="3">
    <source>
        <dbReference type="Google" id="ProtNLM"/>
    </source>
</evidence>
<dbReference type="PANTHER" id="PTHR38791:SF5">
    <property type="entry name" value="TRANSCRIPTION FACTOR DBAG-RELATED"/>
    <property type="match status" value="1"/>
</dbReference>
<comment type="caution">
    <text evidence="2">The sequence shown here is derived from an EMBL/GenBank/DDBJ whole genome shotgun (WGS) entry which is preliminary data.</text>
</comment>
<dbReference type="GO" id="GO:0008270">
    <property type="term" value="F:zinc ion binding"/>
    <property type="evidence" value="ECO:0007669"/>
    <property type="project" value="InterPro"/>
</dbReference>
<accession>F9GB59</accession>
<organism evidence="2">
    <name type="scientific">Fusarium oxysporum (strain Fo5176)</name>
    <name type="common">Fusarium vascular wilt</name>
    <dbReference type="NCBI Taxonomy" id="660025"/>
    <lineage>
        <taxon>Eukaryota</taxon>
        <taxon>Fungi</taxon>
        <taxon>Dikarya</taxon>
        <taxon>Ascomycota</taxon>
        <taxon>Pezizomycotina</taxon>
        <taxon>Sordariomycetes</taxon>
        <taxon>Hypocreomycetidae</taxon>
        <taxon>Hypocreales</taxon>
        <taxon>Nectriaceae</taxon>
        <taxon>Fusarium</taxon>
        <taxon>Fusarium oxysporum species complex</taxon>
    </lineage>
</organism>
<dbReference type="PANTHER" id="PTHR38791">
    <property type="entry name" value="ZN(II)2CYS6 TRANSCRIPTION FACTOR (EUROFUNG)-RELATED-RELATED"/>
    <property type="match status" value="1"/>
</dbReference>